<dbReference type="AlphaFoldDB" id="A0A1I6YZV7"/>
<evidence type="ECO:0000313" key="2">
    <source>
        <dbReference type="Proteomes" id="UP000323733"/>
    </source>
</evidence>
<dbReference type="Proteomes" id="UP000323733">
    <property type="component" value="Unassembled WGS sequence"/>
</dbReference>
<proteinExistence type="predicted"/>
<protein>
    <recommendedName>
        <fullName evidence="3">DksA C4-type domain-containing protein</fullName>
    </recommendedName>
</protein>
<evidence type="ECO:0008006" key="3">
    <source>
        <dbReference type="Google" id="ProtNLM"/>
    </source>
</evidence>
<sequence>MGKCESCRKEVDNLLIVKGQKLCTECAVKAQKDLDPDSLNFSACI</sequence>
<dbReference type="EMBL" id="FPAO01000004">
    <property type="protein sequence ID" value="SFT55942.1"/>
    <property type="molecule type" value="Genomic_DNA"/>
</dbReference>
<name>A0A1I6YZV7_METTE</name>
<gene>
    <name evidence="1" type="ORF">SAMN02910340_01164</name>
</gene>
<keyword evidence="2" id="KW-1185">Reference proteome</keyword>
<evidence type="ECO:0000313" key="1">
    <source>
        <dbReference type="EMBL" id="SFT55942.1"/>
    </source>
</evidence>
<reference evidence="1 2" key="1">
    <citation type="submission" date="2016-10" db="EMBL/GenBank/DDBJ databases">
        <authorList>
            <person name="Varghese N."/>
            <person name="Submissions S."/>
        </authorList>
    </citation>
    <scope>NUCLEOTIDE SEQUENCE [LARGE SCALE GENOMIC DNA]</scope>
    <source>
        <strain evidence="1 2">DSM 11855</strain>
    </source>
</reference>
<dbReference type="GeneID" id="58788032"/>
<accession>A0A1I6YZV7</accession>
<organism evidence="1 2">
    <name type="scientific">Methanosarcina thermophila</name>
    <dbReference type="NCBI Taxonomy" id="2210"/>
    <lineage>
        <taxon>Archaea</taxon>
        <taxon>Methanobacteriati</taxon>
        <taxon>Methanobacteriota</taxon>
        <taxon>Stenosarchaea group</taxon>
        <taxon>Methanomicrobia</taxon>
        <taxon>Methanosarcinales</taxon>
        <taxon>Methanosarcinaceae</taxon>
        <taxon>Methanosarcina</taxon>
    </lineage>
</organism>
<dbReference type="RefSeq" id="WP_156149691.1">
    <property type="nucleotide sequence ID" value="NZ_FPAO01000004.1"/>
</dbReference>